<evidence type="ECO:0000256" key="6">
    <source>
        <dbReference type="ARBA" id="ARBA00022840"/>
    </source>
</evidence>
<dbReference type="SMART" id="SM00220">
    <property type="entry name" value="S_TKc"/>
    <property type="match status" value="1"/>
</dbReference>
<keyword evidence="5" id="KW-0418">Kinase</keyword>
<evidence type="ECO:0000259" key="9">
    <source>
        <dbReference type="PROSITE" id="PS50011"/>
    </source>
</evidence>
<evidence type="ECO:0000256" key="8">
    <source>
        <dbReference type="SAM" id="Phobius"/>
    </source>
</evidence>
<protein>
    <recommendedName>
        <fullName evidence="1">non-specific serine/threonine protein kinase</fullName>
        <ecNumber evidence="1">2.7.11.1</ecNumber>
    </recommendedName>
</protein>
<feature type="transmembrane region" description="Helical" evidence="8">
    <location>
        <begin position="305"/>
        <end position="325"/>
    </location>
</feature>
<gene>
    <name evidence="10" type="ORF">GCM10011579_008640</name>
</gene>
<reference evidence="10 11" key="1">
    <citation type="journal article" date="2014" name="Int. J. Syst. Evol. Microbiol.">
        <title>Complete genome sequence of Corynebacterium casei LMG S-19264T (=DSM 44701T), isolated from a smear-ripened cheese.</title>
        <authorList>
            <consortium name="US DOE Joint Genome Institute (JGI-PGF)"/>
            <person name="Walter F."/>
            <person name="Albersmeier A."/>
            <person name="Kalinowski J."/>
            <person name="Ruckert C."/>
        </authorList>
    </citation>
    <scope>NUCLEOTIDE SEQUENCE [LARGE SCALE GENOMIC DNA]</scope>
    <source>
        <strain evidence="10 11">CGMCC 4.7111</strain>
    </source>
</reference>
<dbReference type="InterPro" id="IPR008271">
    <property type="entry name" value="Ser/Thr_kinase_AS"/>
</dbReference>
<feature type="compositionally biased region" description="Pro residues" evidence="7">
    <location>
        <begin position="286"/>
        <end position="297"/>
    </location>
</feature>
<name>A0A917XST3_9ACTN</name>
<evidence type="ECO:0000256" key="5">
    <source>
        <dbReference type="ARBA" id="ARBA00022777"/>
    </source>
</evidence>
<evidence type="ECO:0000256" key="2">
    <source>
        <dbReference type="ARBA" id="ARBA00022527"/>
    </source>
</evidence>
<dbReference type="InterPro" id="IPR001638">
    <property type="entry name" value="Solute-binding_3/MltF_N"/>
</dbReference>
<comment type="caution">
    <text evidence="10">The sequence shown here is derived from an EMBL/GenBank/DDBJ whole genome shotgun (WGS) entry which is preliminary data.</text>
</comment>
<dbReference type="SUPFAM" id="SSF53850">
    <property type="entry name" value="Periplasmic binding protein-like II"/>
    <property type="match status" value="1"/>
</dbReference>
<keyword evidence="3" id="KW-0808">Transferase</keyword>
<keyword evidence="8" id="KW-1133">Transmembrane helix</keyword>
<evidence type="ECO:0000256" key="1">
    <source>
        <dbReference type="ARBA" id="ARBA00012513"/>
    </source>
</evidence>
<accession>A0A917XST3</accession>
<feature type="domain" description="Protein kinase" evidence="9">
    <location>
        <begin position="1"/>
        <end position="259"/>
    </location>
</feature>
<dbReference type="Gene3D" id="1.10.510.10">
    <property type="entry name" value="Transferase(Phosphotransferase) domain 1"/>
    <property type="match status" value="1"/>
</dbReference>
<dbReference type="PROSITE" id="PS50011">
    <property type="entry name" value="PROTEIN_KINASE_DOM"/>
    <property type="match status" value="1"/>
</dbReference>
<organism evidence="10 11">
    <name type="scientific">Streptomyces albiflavescens</name>
    <dbReference type="NCBI Taxonomy" id="1623582"/>
    <lineage>
        <taxon>Bacteria</taxon>
        <taxon>Bacillati</taxon>
        <taxon>Actinomycetota</taxon>
        <taxon>Actinomycetes</taxon>
        <taxon>Kitasatosporales</taxon>
        <taxon>Streptomycetaceae</taxon>
        <taxon>Streptomyces</taxon>
    </lineage>
</organism>
<proteinExistence type="predicted"/>
<dbReference type="EC" id="2.7.11.1" evidence="1"/>
<dbReference type="PROSITE" id="PS00108">
    <property type="entry name" value="PROTEIN_KINASE_ST"/>
    <property type="match status" value="1"/>
</dbReference>
<keyword evidence="6" id="KW-0067">ATP-binding</keyword>
<keyword evidence="11" id="KW-1185">Reference proteome</keyword>
<keyword evidence="4" id="KW-0547">Nucleotide-binding</keyword>
<dbReference type="InterPro" id="IPR011009">
    <property type="entry name" value="Kinase-like_dom_sf"/>
</dbReference>
<feature type="region of interest" description="Disordered" evidence="7">
    <location>
        <begin position="279"/>
        <end position="300"/>
    </location>
</feature>
<dbReference type="Pfam" id="PF00497">
    <property type="entry name" value="SBP_bac_3"/>
    <property type="match status" value="1"/>
</dbReference>
<dbReference type="SUPFAM" id="SSF56112">
    <property type="entry name" value="Protein kinase-like (PK-like)"/>
    <property type="match status" value="1"/>
</dbReference>
<dbReference type="Gene3D" id="3.40.190.10">
    <property type="entry name" value="Periplasmic binding protein-like II"/>
    <property type="match status" value="2"/>
</dbReference>
<sequence length="615" mass="65111">MGTVWRARDIALHREVAVKQVRPLAPELAPEGSDASRVLRERVLREARALARLSHPHVVTIHHVIDDGEDSYPWLVMELVPGSSLAELLYEGTLLTPQEAARIGRQVLAALRTAHAAGIRHRDVKPANVMLRPDGDAVLTDFGIAAFQRTGSMDSAVGSAPLTATGELIGTPDYLAPERIRGTDDDPASDLWSLGIMLYVCVEGHNPLRRQTALATMAAVLDGAVPPPVRAGALAPVLTELLVTDPAARPAAERLDAMLAAAESSTGVTAKLPEAFQTTQTAPVPARAPGPVPPPAAPSRRRRPWLIAGATIVAAVLVAVTAYALGNSSGDSKEAAGGDGSSGPQANKLQLVKPGTLTIAVSGVRTGSAHHLAAAADDSGWLDKTTVEDRDVIAKPGDWVGPDPDLATALGDQLGLRVKLVGIEVFGPNNPFEPLGTQYDVVMPSSKYTSFDVEERISVDFIHYFDYGYTVYAPWSTAQDIHSWADLCGMHVDGDEEVVRKASYKGCGPKPIKQTSEDIFAIPRLLRDGSIDAVVTDLPFAVHEAKDSGGDFHLPDGDLVNEAPVGMAVDSANTALRDALQRALNALIASGEYGKILADWDLEDGAVTTAQTIRG</sequence>
<dbReference type="GO" id="GO:0004674">
    <property type="term" value="F:protein serine/threonine kinase activity"/>
    <property type="evidence" value="ECO:0007669"/>
    <property type="project" value="UniProtKB-KW"/>
</dbReference>
<dbReference type="GO" id="GO:0005524">
    <property type="term" value="F:ATP binding"/>
    <property type="evidence" value="ECO:0007669"/>
    <property type="project" value="UniProtKB-KW"/>
</dbReference>
<dbReference type="RefSeq" id="WP_229702568.1">
    <property type="nucleotide sequence ID" value="NZ_BMMM01000001.1"/>
</dbReference>
<dbReference type="PANTHER" id="PTHR43289:SF6">
    <property type="entry name" value="SERINE_THREONINE-PROTEIN KINASE NEKL-3"/>
    <property type="match status" value="1"/>
</dbReference>
<dbReference type="InterPro" id="IPR000719">
    <property type="entry name" value="Prot_kinase_dom"/>
</dbReference>
<dbReference type="EMBL" id="BMMM01000001">
    <property type="protein sequence ID" value="GGN52061.1"/>
    <property type="molecule type" value="Genomic_DNA"/>
</dbReference>
<keyword evidence="8" id="KW-0472">Membrane</keyword>
<dbReference type="AlphaFoldDB" id="A0A917XST3"/>
<evidence type="ECO:0000313" key="10">
    <source>
        <dbReference type="EMBL" id="GGN52061.1"/>
    </source>
</evidence>
<evidence type="ECO:0000313" key="11">
    <source>
        <dbReference type="Proteomes" id="UP000600365"/>
    </source>
</evidence>
<dbReference type="Proteomes" id="UP000600365">
    <property type="component" value="Unassembled WGS sequence"/>
</dbReference>
<evidence type="ECO:0000256" key="3">
    <source>
        <dbReference type="ARBA" id="ARBA00022679"/>
    </source>
</evidence>
<keyword evidence="8" id="KW-0812">Transmembrane</keyword>
<feature type="region of interest" description="Disordered" evidence="7">
    <location>
        <begin position="329"/>
        <end position="349"/>
    </location>
</feature>
<evidence type="ECO:0000256" key="7">
    <source>
        <dbReference type="SAM" id="MobiDB-lite"/>
    </source>
</evidence>
<keyword evidence="2" id="KW-0723">Serine/threonine-protein kinase</keyword>
<dbReference type="Pfam" id="PF00069">
    <property type="entry name" value="Pkinase"/>
    <property type="match status" value="1"/>
</dbReference>
<dbReference type="PANTHER" id="PTHR43289">
    <property type="entry name" value="MITOGEN-ACTIVATED PROTEIN KINASE KINASE KINASE 20-RELATED"/>
    <property type="match status" value="1"/>
</dbReference>
<dbReference type="CDD" id="cd14014">
    <property type="entry name" value="STKc_PknB_like"/>
    <property type="match status" value="1"/>
</dbReference>
<evidence type="ECO:0000256" key="4">
    <source>
        <dbReference type="ARBA" id="ARBA00022741"/>
    </source>
</evidence>